<keyword evidence="1" id="KW-0812">Transmembrane</keyword>
<dbReference type="Proteomes" id="UP000252415">
    <property type="component" value="Unassembled WGS sequence"/>
</dbReference>
<gene>
    <name evidence="2" type="ORF">DFP97_13610</name>
</gene>
<protein>
    <submittedName>
        <fullName evidence="2">Uncharacterized protein</fullName>
    </submittedName>
</protein>
<dbReference type="EMBL" id="QPJD01000036">
    <property type="protein sequence ID" value="RCW40333.1"/>
    <property type="molecule type" value="Genomic_DNA"/>
</dbReference>
<organism evidence="2 3">
    <name type="scientific">Paenibacillus prosopidis</name>
    <dbReference type="NCBI Taxonomy" id="630520"/>
    <lineage>
        <taxon>Bacteria</taxon>
        <taxon>Bacillati</taxon>
        <taxon>Bacillota</taxon>
        <taxon>Bacilli</taxon>
        <taxon>Bacillales</taxon>
        <taxon>Paenibacillaceae</taxon>
        <taxon>Paenibacillus</taxon>
    </lineage>
</organism>
<dbReference type="AlphaFoldDB" id="A0A368VJC1"/>
<keyword evidence="1" id="KW-0472">Membrane</keyword>
<name>A0A368VJC1_9BACL</name>
<reference evidence="2 3" key="1">
    <citation type="submission" date="2018-07" db="EMBL/GenBank/DDBJ databases">
        <title>Genomic Encyclopedia of Type Strains, Phase III (KMG-III): the genomes of soil and plant-associated and newly described type strains.</title>
        <authorList>
            <person name="Whitman W."/>
        </authorList>
    </citation>
    <scope>NUCLEOTIDE SEQUENCE [LARGE SCALE GENOMIC DNA]</scope>
    <source>
        <strain evidence="2 3">CECT 7506</strain>
    </source>
</reference>
<accession>A0A368VJC1</accession>
<evidence type="ECO:0000256" key="1">
    <source>
        <dbReference type="SAM" id="Phobius"/>
    </source>
</evidence>
<evidence type="ECO:0000313" key="2">
    <source>
        <dbReference type="EMBL" id="RCW40333.1"/>
    </source>
</evidence>
<feature type="transmembrane region" description="Helical" evidence="1">
    <location>
        <begin position="39"/>
        <end position="57"/>
    </location>
</feature>
<comment type="caution">
    <text evidence="2">The sequence shown here is derived from an EMBL/GenBank/DDBJ whole genome shotgun (WGS) entry which is preliminary data.</text>
</comment>
<proteinExistence type="predicted"/>
<evidence type="ECO:0000313" key="3">
    <source>
        <dbReference type="Proteomes" id="UP000252415"/>
    </source>
</evidence>
<keyword evidence="3" id="KW-1185">Reference proteome</keyword>
<keyword evidence="1" id="KW-1133">Transmembrane helix</keyword>
<sequence length="58" mass="6463">MIISLLIYVSDLRKASSVKEKWIAVLDFILSPFTGLTALFYFGALLMLYGLCVLTGVF</sequence>